<evidence type="ECO:0000256" key="2">
    <source>
        <dbReference type="ARBA" id="ARBA00008789"/>
    </source>
</evidence>
<proteinExistence type="inferred from homology"/>
<reference evidence="7 8" key="1">
    <citation type="submission" date="2024-05" db="EMBL/GenBank/DDBJ databases">
        <authorList>
            <person name="Wallberg A."/>
        </authorList>
    </citation>
    <scope>NUCLEOTIDE SEQUENCE [LARGE SCALE GENOMIC DNA]</scope>
</reference>
<evidence type="ECO:0000256" key="3">
    <source>
        <dbReference type="ARBA" id="ARBA00022692"/>
    </source>
</evidence>
<keyword evidence="3 6" id="KW-0812">Transmembrane</keyword>
<keyword evidence="4 6" id="KW-1133">Transmembrane helix</keyword>
<evidence type="ECO:0000256" key="6">
    <source>
        <dbReference type="RuleBase" id="RU910716"/>
    </source>
</evidence>
<accession>A0AAV2R444</accession>
<protein>
    <recommendedName>
        <fullName evidence="6">XK-related protein</fullName>
    </recommendedName>
</protein>
<evidence type="ECO:0000256" key="1">
    <source>
        <dbReference type="ARBA" id="ARBA00004141"/>
    </source>
</evidence>
<organism evidence="7 8">
    <name type="scientific">Meganyctiphanes norvegica</name>
    <name type="common">Northern krill</name>
    <name type="synonym">Thysanopoda norvegica</name>
    <dbReference type="NCBI Taxonomy" id="48144"/>
    <lineage>
        <taxon>Eukaryota</taxon>
        <taxon>Metazoa</taxon>
        <taxon>Ecdysozoa</taxon>
        <taxon>Arthropoda</taxon>
        <taxon>Crustacea</taxon>
        <taxon>Multicrustacea</taxon>
        <taxon>Malacostraca</taxon>
        <taxon>Eumalacostraca</taxon>
        <taxon>Eucarida</taxon>
        <taxon>Euphausiacea</taxon>
        <taxon>Euphausiidae</taxon>
        <taxon>Meganyctiphanes</taxon>
    </lineage>
</organism>
<dbReference type="GO" id="GO:0005886">
    <property type="term" value="C:plasma membrane"/>
    <property type="evidence" value="ECO:0007669"/>
    <property type="project" value="UniProtKB-ARBA"/>
</dbReference>
<comment type="caution">
    <text evidence="7">The sequence shown here is derived from an EMBL/GenBank/DDBJ whole genome shotgun (WGS) entry which is preliminary data.</text>
</comment>
<comment type="similarity">
    <text evidence="2 6">Belongs to the XK family.</text>
</comment>
<evidence type="ECO:0000313" key="8">
    <source>
        <dbReference type="Proteomes" id="UP001497623"/>
    </source>
</evidence>
<sequence>EYCKPLIQGILTVIFILIPSFLVICWNFYIHYKREDTEIKREDTEIKSIPALFFLNPLAPVLAFLENTYFQWKFLEDQTKKGKENEAKADRYHLKQNVQLKTAITNVLEASLESTFQVTLQMWILFTSQ</sequence>
<keyword evidence="5 6" id="KW-0472">Membrane</keyword>
<dbReference type="AlphaFoldDB" id="A0AAV2R444"/>
<comment type="caution">
    <text evidence="6">Lacks conserved residue(s) required for the propagation of feature annotation.</text>
</comment>
<name>A0AAV2R444_MEGNR</name>
<evidence type="ECO:0000313" key="7">
    <source>
        <dbReference type="EMBL" id="CAL4108199.1"/>
    </source>
</evidence>
<gene>
    <name evidence="7" type="ORF">MNOR_LOCUS18739</name>
</gene>
<keyword evidence="8" id="KW-1185">Reference proteome</keyword>
<evidence type="ECO:0000256" key="4">
    <source>
        <dbReference type="ARBA" id="ARBA00022989"/>
    </source>
</evidence>
<feature type="non-terminal residue" evidence="7">
    <location>
        <position position="1"/>
    </location>
</feature>
<dbReference type="InterPro" id="IPR018629">
    <property type="entry name" value="XK-rel"/>
</dbReference>
<feature type="non-terminal residue" evidence="7">
    <location>
        <position position="129"/>
    </location>
</feature>
<dbReference type="Pfam" id="PF09815">
    <property type="entry name" value="XK-related"/>
    <property type="match status" value="1"/>
</dbReference>
<feature type="transmembrane region" description="Helical" evidence="6">
    <location>
        <begin position="6"/>
        <end position="30"/>
    </location>
</feature>
<dbReference type="Proteomes" id="UP001497623">
    <property type="component" value="Unassembled WGS sequence"/>
</dbReference>
<comment type="subcellular location">
    <subcellularLocation>
        <location evidence="1 6">Membrane</location>
        <topology evidence="1 6">Multi-pass membrane protein</topology>
    </subcellularLocation>
</comment>
<dbReference type="EMBL" id="CAXKWB010013569">
    <property type="protein sequence ID" value="CAL4108199.1"/>
    <property type="molecule type" value="Genomic_DNA"/>
</dbReference>
<evidence type="ECO:0000256" key="5">
    <source>
        <dbReference type="ARBA" id="ARBA00023136"/>
    </source>
</evidence>